<sequence>MTDYAALVERYIATWNETDAETRAKAVAGLWTEDGSYTDPLADVRGHDAIGAVIGAVHERFPGFVFTPGSLLDGHGRLVRFTWGLGPAGGEPLAEGFDVAELAEDGRIARVLGFLDKVPG</sequence>
<dbReference type="AlphaFoldDB" id="A0A840PR83"/>
<comment type="caution">
    <text evidence="2">The sequence shown here is derived from an EMBL/GenBank/DDBJ whole genome shotgun (WGS) entry which is preliminary data.</text>
</comment>
<feature type="domain" description="SnoaL-like" evidence="1">
    <location>
        <begin position="8"/>
        <end position="111"/>
    </location>
</feature>
<dbReference type="SUPFAM" id="SSF54427">
    <property type="entry name" value="NTF2-like"/>
    <property type="match status" value="1"/>
</dbReference>
<reference evidence="2 3" key="1">
    <citation type="submission" date="2020-08" db="EMBL/GenBank/DDBJ databases">
        <title>Genomic Encyclopedia of Type Strains, Phase IV (KMG-IV): sequencing the most valuable type-strain genomes for metagenomic binning, comparative biology and taxonomic classification.</title>
        <authorList>
            <person name="Goeker M."/>
        </authorList>
    </citation>
    <scope>NUCLEOTIDE SEQUENCE [LARGE SCALE GENOMIC DNA]</scope>
    <source>
        <strain evidence="2 3">DSM 45615</strain>
    </source>
</reference>
<organism evidence="2 3">
    <name type="scientific">Thermocatellispora tengchongensis</name>
    <dbReference type="NCBI Taxonomy" id="1073253"/>
    <lineage>
        <taxon>Bacteria</taxon>
        <taxon>Bacillati</taxon>
        <taxon>Actinomycetota</taxon>
        <taxon>Actinomycetes</taxon>
        <taxon>Streptosporangiales</taxon>
        <taxon>Streptosporangiaceae</taxon>
        <taxon>Thermocatellispora</taxon>
    </lineage>
</organism>
<dbReference type="Gene3D" id="3.10.450.50">
    <property type="match status" value="1"/>
</dbReference>
<gene>
    <name evidence="2" type="ORF">HNP84_010038</name>
</gene>
<keyword evidence="3" id="KW-1185">Reference proteome</keyword>
<dbReference type="Proteomes" id="UP000578449">
    <property type="component" value="Unassembled WGS sequence"/>
</dbReference>
<evidence type="ECO:0000259" key="1">
    <source>
        <dbReference type="Pfam" id="PF12680"/>
    </source>
</evidence>
<dbReference type="Pfam" id="PF12680">
    <property type="entry name" value="SnoaL_2"/>
    <property type="match status" value="1"/>
</dbReference>
<dbReference type="RefSeq" id="WP_185057062.1">
    <property type="nucleotide sequence ID" value="NZ_BAABIX010000016.1"/>
</dbReference>
<name>A0A840PR83_9ACTN</name>
<dbReference type="InterPro" id="IPR032710">
    <property type="entry name" value="NTF2-like_dom_sf"/>
</dbReference>
<proteinExistence type="predicted"/>
<evidence type="ECO:0000313" key="3">
    <source>
        <dbReference type="Proteomes" id="UP000578449"/>
    </source>
</evidence>
<dbReference type="InterPro" id="IPR037401">
    <property type="entry name" value="SnoaL-like"/>
</dbReference>
<accession>A0A840PR83</accession>
<protein>
    <recommendedName>
        <fullName evidence="1">SnoaL-like domain-containing protein</fullName>
    </recommendedName>
</protein>
<evidence type="ECO:0000313" key="2">
    <source>
        <dbReference type="EMBL" id="MBB5140271.1"/>
    </source>
</evidence>
<dbReference type="EMBL" id="JACHGN010000039">
    <property type="protein sequence ID" value="MBB5140271.1"/>
    <property type="molecule type" value="Genomic_DNA"/>
</dbReference>